<reference evidence="1" key="1">
    <citation type="journal article" date="2019" name="Sci. Rep.">
        <title>Draft genome of Tanacetum cinerariifolium, the natural source of mosquito coil.</title>
        <authorList>
            <person name="Yamashiro T."/>
            <person name="Shiraishi A."/>
            <person name="Satake H."/>
            <person name="Nakayama K."/>
        </authorList>
    </citation>
    <scope>NUCLEOTIDE SEQUENCE</scope>
</reference>
<proteinExistence type="predicted"/>
<gene>
    <name evidence="1" type="ORF">Tci_029342</name>
</gene>
<evidence type="ECO:0000313" key="1">
    <source>
        <dbReference type="EMBL" id="GEU57364.1"/>
    </source>
</evidence>
<dbReference type="AlphaFoldDB" id="A0A6L2LB17"/>
<accession>A0A6L2LB17</accession>
<sequence>MGGVVSYKKRRDDACEKLSAVLGESCTSVDNREAPYKNDSVPPISSLSQPTAADLFGTELLEKEERSHALSSDVKKLMRAGVMIDNSLSPAHSLLQINCVNHKGFSMTLCGYGKTMTYMLQ</sequence>
<name>A0A6L2LB17_TANCI</name>
<comment type="caution">
    <text evidence="1">The sequence shown here is derived from an EMBL/GenBank/DDBJ whole genome shotgun (WGS) entry which is preliminary data.</text>
</comment>
<dbReference type="EMBL" id="BKCJ010003817">
    <property type="protein sequence ID" value="GEU57364.1"/>
    <property type="molecule type" value="Genomic_DNA"/>
</dbReference>
<dbReference type="Pfam" id="PF24931">
    <property type="entry name" value="ACT_ACR9_3rd"/>
    <property type="match status" value="1"/>
</dbReference>
<organism evidence="1">
    <name type="scientific">Tanacetum cinerariifolium</name>
    <name type="common">Dalmatian daisy</name>
    <name type="synonym">Chrysanthemum cinerariifolium</name>
    <dbReference type="NCBI Taxonomy" id="118510"/>
    <lineage>
        <taxon>Eukaryota</taxon>
        <taxon>Viridiplantae</taxon>
        <taxon>Streptophyta</taxon>
        <taxon>Embryophyta</taxon>
        <taxon>Tracheophyta</taxon>
        <taxon>Spermatophyta</taxon>
        <taxon>Magnoliopsida</taxon>
        <taxon>eudicotyledons</taxon>
        <taxon>Gunneridae</taxon>
        <taxon>Pentapetalae</taxon>
        <taxon>asterids</taxon>
        <taxon>campanulids</taxon>
        <taxon>Asterales</taxon>
        <taxon>Asteraceae</taxon>
        <taxon>Asteroideae</taxon>
        <taxon>Anthemideae</taxon>
        <taxon>Anthemidinae</taxon>
        <taxon>Tanacetum</taxon>
    </lineage>
</organism>
<protein>
    <submittedName>
        <fullName evidence="1">ACT domain-containing protein ACR9-like</fullName>
    </submittedName>
</protein>